<evidence type="ECO:0000313" key="2">
    <source>
        <dbReference type="EMBL" id="CAK7235304.1"/>
    </source>
</evidence>
<proteinExistence type="predicted"/>
<dbReference type="EMBL" id="CAWUHD010000146">
    <property type="protein sequence ID" value="CAK7235304.1"/>
    <property type="molecule type" value="Genomic_DNA"/>
</dbReference>
<dbReference type="Proteomes" id="UP001642482">
    <property type="component" value="Unassembled WGS sequence"/>
</dbReference>
<gene>
    <name evidence="2" type="ORF">SEUCBS140593_009240</name>
</gene>
<evidence type="ECO:0000256" key="1">
    <source>
        <dbReference type="SAM" id="Phobius"/>
    </source>
</evidence>
<organism evidence="2 3">
    <name type="scientific">Sporothrix eucalyptigena</name>
    <dbReference type="NCBI Taxonomy" id="1812306"/>
    <lineage>
        <taxon>Eukaryota</taxon>
        <taxon>Fungi</taxon>
        <taxon>Dikarya</taxon>
        <taxon>Ascomycota</taxon>
        <taxon>Pezizomycotina</taxon>
        <taxon>Sordariomycetes</taxon>
        <taxon>Sordariomycetidae</taxon>
        <taxon>Ophiostomatales</taxon>
        <taxon>Ophiostomataceae</taxon>
        <taxon>Sporothrix</taxon>
    </lineage>
</organism>
<accession>A0ABP0CVU8</accession>
<protein>
    <recommendedName>
        <fullName evidence="4">Integral membrane protein</fullName>
    </recommendedName>
</protein>
<evidence type="ECO:0008006" key="4">
    <source>
        <dbReference type="Google" id="ProtNLM"/>
    </source>
</evidence>
<keyword evidence="1" id="KW-0472">Membrane</keyword>
<keyword evidence="1" id="KW-0812">Transmembrane</keyword>
<keyword evidence="1" id="KW-1133">Transmembrane helix</keyword>
<reference evidence="2 3" key="1">
    <citation type="submission" date="2024-01" db="EMBL/GenBank/DDBJ databases">
        <authorList>
            <person name="Allen C."/>
            <person name="Tagirdzhanova G."/>
        </authorList>
    </citation>
    <scope>NUCLEOTIDE SEQUENCE [LARGE SCALE GENOMIC DNA]</scope>
</reference>
<sequence length="98" mass="10665">MGFPPGILAILWPAAEIITLAVRRNRGIHPGAHVGMHLVIWLTGTAAGGLIAADYALDAEFTYWWLDDYGPASDRQTAGYALYLSIELALTICLWPLV</sequence>
<evidence type="ECO:0000313" key="3">
    <source>
        <dbReference type="Proteomes" id="UP001642482"/>
    </source>
</evidence>
<feature type="transmembrane region" description="Helical" evidence="1">
    <location>
        <begin position="77"/>
        <end position="97"/>
    </location>
</feature>
<feature type="transmembrane region" description="Helical" evidence="1">
    <location>
        <begin position="6"/>
        <end position="22"/>
    </location>
</feature>
<comment type="caution">
    <text evidence="2">The sequence shown here is derived from an EMBL/GenBank/DDBJ whole genome shotgun (WGS) entry which is preliminary data.</text>
</comment>
<name>A0ABP0CVU8_9PEZI</name>
<feature type="transmembrane region" description="Helical" evidence="1">
    <location>
        <begin position="34"/>
        <end position="57"/>
    </location>
</feature>
<keyword evidence="3" id="KW-1185">Reference proteome</keyword>